<keyword evidence="1 2" id="KW-0443">Lipid metabolism</keyword>
<dbReference type="InterPro" id="IPR016035">
    <property type="entry name" value="Acyl_Trfase/lysoPLipase"/>
</dbReference>
<evidence type="ECO:0000259" key="3">
    <source>
        <dbReference type="PROSITE" id="PS51635"/>
    </source>
</evidence>
<protein>
    <recommendedName>
        <fullName evidence="3">PNPLA domain-containing protein</fullName>
    </recommendedName>
</protein>
<dbReference type="Proteomes" id="UP000619457">
    <property type="component" value="Unassembled WGS sequence"/>
</dbReference>
<gene>
    <name evidence="4" type="ORF">GCM10007049_04050</name>
</gene>
<dbReference type="InterPro" id="IPR002641">
    <property type="entry name" value="PNPLA_dom"/>
</dbReference>
<evidence type="ECO:0000256" key="1">
    <source>
        <dbReference type="ARBA" id="ARBA00023098"/>
    </source>
</evidence>
<feature type="short sequence motif" description="GXSXG" evidence="2">
    <location>
        <begin position="36"/>
        <end position="40"/>
    </location>
</feature>
<organism evidence="4 5">
    <name type="scientific">Echinicola pacifica</name>
    <dbReference type="NCBI Taxonomy" id="346377"/>
    <lineage>
        <taxon>Bacteria</taxon>
        <taxon>Pseudomonadati</taxon>
        <taxon>Bacteroidota</taxon>
        <taxon>Cytophagia</taxon>
        <taxon>Cytophagales</taxon>
        <taxon>Cyclobacteriaceae</taxon>
        <taxon>Echinicola</taxon>
    </lineage>
</organism>
<dbReference type="PROSITE" id="PS51635">
    <property type="entry name" value="PNPLA"/>
    <property type="match status" value="1"/>
</dbReference>
<keyword evidence="2" id="KW-0378">Hydrolase</keyword>
<keyword evidence="5" id="KW-1185">Reference proteome</keyword>
<dbReference type="Pfam" id="PF01734">
    <property type="entry name" value="Patatin"/>
    <property type="match status" value="1"/>
</dbReference>
<dbReference type="RefSeq" id="WP_018474356.1">
    <property type="nucleotide sequence ID" value="NZ_BMWX01000001.1"/>
</dbReference>
<feature type="short sequence motif" description="GXGXXG" evidence="2">
    <location>
        <begin position="8"/>
        <end position="13"/>
    </location>
</feature>
<feature type="domain" description="PNPLA" evidence="3">
    <location>
        <begin position="4"/>
        <end position="195"/>
    </location>
</feature>
<evidence type="ECO:0000256" key="2">
    <source>
        <dbReference type="PROSITE-ProRule" id="PRU01161"/>
    </source>
</evidence>
<name>A0A918PLF2_9BACT</name>
<reference evidence="4" key="1">
    <citation type="journal article" date="2014" name="Int. J. Syst. Evol. Microbiol.">
        <title>Complete genome sequence of Corynebacterium casei LMG S-19264T (=DSM 44701T), isolated from a smear-ripened cheese.</title>
        <authorList>
            <consortium name="US DOE Joint Genome Institute (JGI-PGF)"/>
            <person name="Walter F."/>
            <person name="Albersmeier A."/>
            <person name="Kalinowski J."/>
            <person name="Ruckert C."/>
        </authorList>
    </citation>
    <scope>NUCLEOTIDE SEQUENCE</scope>
    <source>
        <strain evidence="4">KCTC 12368</strain>
    </source>
</reference>
<evidence type="ECO:0000313" key="4">
    <source>
        <dbReference type="EMBL" id="GGZ15187.1"/>
    </source>
</evidence>
<feature type="active site" description="Proton acceptor" evidence="2">
    <location>
        <position position="182"/>
    </location>
</feature>
<comment type="caution">
    <text evidence="4">The sequence shown here is derived from an EMBL/GenBank/DDBJ whole genome shotgun (WGS) entry which is preliminary data.</text>
</comment>
<evidence type="ECO:0000313" key="5">
    <source>
        <dbReference type="Proteomes" id="UP000619457"/>
    </source>
</evidence>
<dbReference type="GO" id="GO:0016787">
    <property type="term" value="F:hydrolase activity"/>
    <property type="evidence" value="ECO:0007669"/>
    <property type="project" value="UniProtKB-UniRule"/>
</dbReference>
<dbReference type="SUPFAM" id="SSF52151">
    <property type="entry name" value="FabD/lysophospholipase-like"/>
    <property type="match status" value="1"/>
</dbReference>
<proteinExistence type="predicted"/>
<reference evidence="4" key="2">
    <citation type="submission" date="2020-09" db="EMBL/GenBank/DDBJ databases">
        <authorList>
            <person name="Sun Q."/>
            <person name="Kim S."/>
        </authorList>
    </citation>
    <scope>NUCLEOTIDE SEQUENCE</scope>
    <source>
        <strain evidence="4">KCTC 12368</strain>
    </source>
</reference>
<accession>A0A918PLF2</accession>
<sequence>MRALVISGGGSKGAFGGGIAEYLIKECGIKYDLFLGTSTGSLLVPHLSIGKIDKIKELYTSVSQKDIFTICPFKTTREGEVYKSKINHWGIIQMFIRKEKTFGDTSNLRKLIRKSLSIEEFEEMKANEADVVVAVSNLSTNRVEYKLLKDCLYEDFCDWMWASSNMVPFMSLLEKNRMQYADGGMADLIPISESIHRGATEIDIIVLKTNKPRSPKQGVKNALELTTRTFDFMLNQISNDDIAIGKLQSSQQKINLNFYYPPRVLTEHSLIFDPVQMKEWWQEGFDFAKQIGPDCKCLE</sequence>
<dbReference type="GO" id="GO:0016042">
    <property type="term" value="P:lipid catabolic process"/>
    <property type="evidence" value="ECO:0007669"/>
    <property type="project" value="UniProtKB-UniRule"/>
</dbReference>
<keyword evidence="2" id="KW-0442">Lipid degradation</keyword>
<feature type="active site" description="Nucleophile" evidence="2">
    <location>
        <position position="38"/>
    </location>
</feature>
<dbReference type="EMBL" id="BMWX01000001">
    <property type="protein sequence ID" value="GGZ15187.1"/>
    <property type="molecule type" value="Genomic_DNA"/>
</dbReference>
<dbReference type="AlphaFoldDB" id="A0A918PLF2"/>
<dbReference type="Gene3D" id="3.40.1090.10">
    <property type="entry name" value="Cytosolic phospholipase A2 catalytic domain"/>
    <property type="match status" value="1"/>
</dbReference>
<feature type="short sequence motif" description="DGA/G" evidence="2">
    <location>
        <begin position="182"/>
        <end position="184"/>
    </location>
</feature>